<dbReference type="EMBL" id="QDAY01000003">
    <property type="protein sequence ID" value="KAA9449308.1"/>
    <property type="molecule type" value="Genomic_DNA"/>
</dbReference>
<evidence type="ECO:0000313" key="82">
    <source>
        <dbReference type="Proteomes" id="UP000489121"/>
    </source>
</evidence>
<evidence type="ECO:0000313" key="72">
    <source>
        <dbReference type="Proteomes" id="UP000410967"/>
    </source>
</evidence>
<dbReference type="Proteomes" id="UP000841146">
    <property type="component" value="Unassembled WGS sequence"/>
</dbReference>
<dbReference type="EMBL" id="AALGDA010000038">
    <property type="protein sequence ID" value="ECY9783496.1"/>
    <property type="molecule type" value="Genomic_DNA"/>
</dbReference>
<dbReference type="Proteomes" id="UP000460224">
    <property type="component" value="Unassembled WGS sequence"/>
</dbReference>
<evidence type="ECO:0000313" key="91">
    <source>
        <dbReference type="Proteomes" id="UP000566721"/>
    </source>
</evidence>
<dbReference type="EMBL" id="AAALRN010000003">
    <property type="protein sequence ID" value="EAD1185182.1"/>
    <property type="molecule type" value="Genomic_DNA"/>
</dbReference>
<dbReference type="Proteomes" id="UP000368512">
    <property type="component" value="Unassembled WGS sequence"/>
</dbReference>
<dbReference type="EMBL" id="DAAIHR010000005">
    <property type="protein sequence ID" value="HAB8398139.1"/>
    <property type="molecule type" value="Genomic_DNA"/>
</dbReference>
<evidence type="ECO:0000313" key="47">
    <source>
        <dbReference type="EMBL" id="HAA8052338.1"/>
    </source>
</evidence>
<evidence type="ECO:0000313" key="75">
    <source>
        <dbReference type="Proteomes" id="UP000455569"/>
    </source>
</evidence>
<dbReference type="EMBL" id="AANCRK010000003">
    <property type="protein sequence ID" value="EDN7715254.1"/>
    <property type="molecule type" value="Genomic_DNA"/>
</dbReference>
<evidence type="ECO:0000313" key="49">
    <source>
        <dbReference type="EMBL" id="HAB8558549.1"/>
    </source>
</evidence>
<dbReference type="MEROPS" id="S26.020"/>
<dbReference type="EMBL" id="AABCVX010000003">
    <property type="protein sequence ID" value="EAG6169443.1"/>
    <property type="molecule type" value="Genomic_DNA"/>
</dbReference>
<evidence type="ECO:0000313" key="46">
    <source>
        <dbReference type="EMBL" id="EDP8515042.1"/>
    </source>
</evidence>
<reference evidence="54 95" key="1">
    <citation type="submission" date="2016-09" db="EMBL/GenBank/DDBJ databases">
        <title>100K Listeria isolates.</title>
        <authorList>
            <person name="Chen P."/>
            <person name="Weimer B.C."/>
            <person name="Kong N."/>
            <person name="Huang B."/>
        </authorList>
    </citation>
    <scope>NUCLEOTIDE SEQUENCE [LARGE SCALE GENOMIC DNA]</scope>
    <source>
        <strain evidence="54 95">BCW_2383</strain>
    </source>
</reference>
<dbReference type="Proteomes" id="UP000364988">
    <property type="component" value="Unassembled WGS sequence"/>
</dbReference>
<dbReference type="InterPro" id="IPR019758">
    <property type="entry name" value="Pept_S26A_signal_pept_1_CS"/>
</dbReference>
<dbReference type="Proteomes" id="UP000467536">
    <property type="component" value="Unassembled WGS sequence"/>
</dbReference>
<evidence type="ECO:0000313" key="42">
    <source>
        <dbReference type="EMBL" id="ECY9783496.1"/>
    </source>
</evidence>
<dbReference type="Proteomes" id="UP000398321">
    <property type="component" value="Unassembled WGS sequence"/>
</dbReference>
<evidence type="ECO:0000313" key="25">
    <source>
        <dbReference type="EMBL" id="EAG2087669.1"/>
    </source>
</evidence>
<dbReference type="EMBL" id="AABBHO010000044">
    <property type="protein sequence ID" value="EAG2998119.1"/>
    <property type="molecule type" value="Genomic_DNA"/>
</dbReference>
<evidence type="ECO:0000313" key="63">
    <source>
        <dbReference type="Proteomes" id="UP000350032"/>
    </source>
</evidence>
<evidence type="ECO:0000313" key="38">
    <source>
        <dbReference type="EMBL" id="ECB9514781.1"/>
    </source>
</evidence>
<keyword evidence="7 12" id="KW-0812">Transmembrane</keyword>
<dbReference type="Proteomes" id="UP000337746">
    <property type="component" value="Unassembled WGS sequence"/>
</dbReference>
<dbReference type="OMA" id="DNRANSW"/>
<keyword evidence="10 12" id="KW-0472">Membrane</keyword>
<dbReference type="Proteomes" id="UP000544530">
    <property type="component" value="Unassembled WGS sequence"/>
</dbReference>
<evidence type="ECO:0000313" key="34">
    <source>
        <dbReference type="EMBL" id="EAH4242388.1"/>
    </source>
</evidence>
<evidence type="ECO:0000313" key="54">
    <source>
        <dbReference type="EMBL" id="OET52162.1"/>
    </source>
</evidence>
<dbReference type="SUPFAM" id="SSF51306">
    <property type="entry name" value="LexA/Signal peptidase"/>
    <property type="match status" value="1"/>
</dbReference>
<evidence type="ECO:0000256" key="12">
    <source>
        <dbReference type="RuleBase" id="RU362042"/>
    </source>
</evidence>
<organism evidence="48 92">
    <name type="scientific">Listeria monocytogenes</name>
    <dbReference type="NCBI Taxonomy" id="1639"/>
    <lineage>
        <taxon>Bacteria</taxon>
        <taxon>Bacillati</taxon>
        <taxon>Bacillota</taxon>
        <taxon>Bacilli</taxon>
        <taxon>Bacillales</taxon>
        <taxon>Listeriaceae</taxon>
        <taxon>Listeria</taxon>
    </lineage>
</organism>
<dbReference type="Proteomes" id="UP000339309">
    <property type="component" value="Unassembled WGS sequence"/>
</dbReference>
<dbReference type="Proteomes" id="UP000336166">
    <property type="component" value="Unassembled WGS sequence"/>
</dbReference>
<evidence type="ECO:0000313" key="77">
    <source>
        <dbReference type="Proteomes" id="UP000467347"/>
    </source>
</evidence>
<evidence type="ECO:0000313" key="74">
    <source>
        <dbReference type="Proteomes" id="UP000427828"/>
    </source>
</evidence>
<reference evidence="55 56" key="2">
    <citation type="journal article" date="2018" name="BMC Genomics">
        <title>Genes significantly associated with lineage II food isolates of Listeria monocytogenes.</title>
        <authorList>
            <person name="Pirone-Davies C."/>
            <person name="Chen Y."/>
            <person name="Pightling A."/>
            <person name="Ryan G."/>
            <person name="Wang Y."/>
            <person name="Yao K."/>
            <person name="Hoffmann M."/>
            <person name="Allard M.W."/>
        </authorList>
    </citation>
    <scope>NUCLEOTIDE SEQUENCE [LARGE SCALE GENOMIC DNA]</scope>
    <source>
        <strain evidence="55 56">PNUSAL000550</strain>
    </source>
</reference>
<comment type="caution">
    <text evidence="48">The sequence shown here is derived from an EMBL/GenBank/DDBJ whole genome shotgun (WGS) entry which is preliminary data.</text>
</comment>
<dbReference type="Proteomes" id="UP000272537">
    <property type="component" value="Unassembled WGS sequence"/>
</dbReference>
<reference evidence="58 60" key="6">
    <citation type="submission" date="2018-06" db="EMBL/GenBank/DDBJ databases">
        <authorList>
            <consortium name="PulseNet: The National Subtyping Network for Foodborne Disease Surveillance"/>
            <person name="Tarr C.L."/>
            <person name="Trees E."/>
            <person name="Katz L.S."/>
            <person name="Carleton-Romer H.A."/>
            <person name="Stroika S."/>
            <person name="Kucerova Z."/>
            <person name="Roache K.F."/>
            <person name="Sabol A.L."/>
            <person name="Besser J."/>
            <person name="Gerner-Smidt P."/>
        </authorList>
    </citation>
    <scope>NUCLEOTIDE SEQUENCE [LARGE SCALE GENOMIC DNA]</scope>
    <source>
        <strain evidence="14 60">2015L-6227</strain>
        <strain evidence="23 58">PNUSAL000134</strain>
        <strain evidence="18 64">PNUSAL000910</strain>
        <strain evidence="24 79">PNUSAL002298</strain>
        <strain evidence="35 63">PNUSAL004402</strain>
        <strain evidence="42 82">PNUSAL005692</strain>
    </source>
</reference>
<evidence type="ECO:0000313" key="84">
    <source>
        <dbReference type="Proteomes" id="UP000525850"/>
    </source>
</evidence>
<dbReference type="Proteomes" id="UP000365297">
    <property type="component" value="Unassembled WGS sequence"/>
</dbReference>
<dbReference type="Gene3D" id="2.10.109.10">
    <property type="entry name" value="Umud Fragment, subunit A"/>
    <property type="match status" value="1"/>
</dbReference>
<evidence type="ECO:0000313" key="85">
    <source>
        <dbReference type="Proteomes" id="UP000527632"/>
    </source>
</evidence>
<dbReference type="Proteomes" id="UP000852906">
    <property type="component" value="Unassembled WGS sequence"/>
</dbReference>
<dbReference type="Proteomes" id="UP000481141">
    <property type="component" value="Unassembled WGS sequence"/>
</dbReference>
<evidence type="ECO:0000256" key="4">
    <source>
        <dbReference type="ARBA" id="ARBA00013208"/>
    </source>
</evidence>
<evidence type="ECO:0000313" key="23">
    <source>
        <dbReference type="EMBL" id="EAE2355389.1"/>
    </source>
</evidence>
<reference evidence="72 83" key="7">
    <citation type="submission" date="2019-04" db="EMBL/GenBank/DDBJ databases">
        <authorList>
            <consortium name="GenomeTrakr network: Whole genome sequencing for foodborne pathogen traceback"/>
        </authorList>
    </citation>
    <scope>NUCLEOTIDE SEQUENCE [LARGE SCALE GENOMIC DNA]</scope>
    <source>
        <strain evidence="32 89">CFSAN004300</strain>
        <strain evidence="33 83">CFSAN072474</strain>
        <strain evidence="41 65">FLAG-55987</strain>
        <strain evidence="36 72">PHLUSALM00088</strain>
    </source>
</reference>
<evidence type="ECO:0000313" key="20">
    <source>
        <dbReference type="EMBL" id="EAD3792884.1"/>
    </source>
</evidence>
<dbReference type="Proteomes" id="UP000540117">
    <property type="component" value="Unassembled WGS sequence"/>
</dbReference>
<dbReference type="Proteomes" id="UP000527632">
    <property type="component" value="Unassembled WGS sequence"/>
</dbReference>
<dbReference type="InterPro" id="IPR036286">
    <property type="entry name" value="LexA/Signal_pep-like_sf"/>
</dbReference>
<evidence type="ECO:0000313" key="35">
    <source>
        <dbReference type="EMBL" id="EAK8897721.1"/>
    </source>
</evidence>
<evidence type="ECO:0000313" key="33">
    <source>
        <dbReference type="EMBL" id="EAG9387382.1"/>
    </source>
</evidence>
<dbReference type="EMBL" id="AAAREG010000015">
    <property type="protein sequence ID" value="EAE2355389.1"/>
    <property type="molecule type" value="Genomic_DNA"/>
</dbReference>
<dbReference type="Pfam" id="PF10502">
    <property type="entry name" value="Peptidase_S26"/>
    <property type="match status" value="1"/>
</dbReference>
<evidence type="ECO:0000313" key="94">
    <source>
        <dbReference type="Proteomes" id="UP000844415"/>
    </source>
</evidence>
<dbReference type="CDD" id="cd06530">
    <property type="entry name" value="S26_SPase_I"/>
    <property type="match status" value="1"/>
</dbReference>
<dbReference type="Proteomes" id="UP000840197">
    <property type="component" value="Unassembled WGS sequence"/>
</dbReference>
<dbReference type="Proteomes" id="UP000525850">
    <property type="component" value="Unassembled WGS sequence"/>
</dbReference>
<dbReference type="InterPro" id="IPR000223">
    <property type="entry name" value="Pept_S26A_signal_pept_1"/>
</dbReference>
<evidence type="ECO:0000313" key="67">
    <source>
        <dbReference type="Proteomes" id="UP000368512"/>
    </source>
</evidence>
<dbReference type="EMBL" id="DAAJFY010000007">
    <property type="protein sequence ID" value="HAC0275937.1"/>
    <property type="molecule type" value="Genomic_DNA"/>
</dbReference>
<dbReference type="EMBL" id="AABBYJ010000002">
    <property type="protein sequence ID" value="EAG4330629.1"/>
    <property type="molecule type" value="Genomic_DNA"/>
</dbReference>
<evidence type="ECO:0000313" key="44">
    <source>
        <dbReference type="EMBL" id="EDN9836501.1"/>
    </source>
</evidence>
<proteinExistence type="inferred from homology"/>
<dbReference type="Proteomes" id="UP000354255">
    <property type="component" value="Unassembled WGS sequence"/>
</dbReference>
<evidence type="ECO:0000313" key="29">
    <source>
        <dbReference type="EMBL" id="EAG4330629.1"/>
    </source>
</evidence>
<dbReference type="EMBL" id="AABAYG010000004">
    <property type="protein sequence ID" value="EAG2245857.1"/>
    <property type="molecule type" value="Genomic_DNA"/>
</dbReference>
<dbReference type="EMBL" id="AABAWE010000004">
    <property type="protein sequence ID" value="EAG2087669.1"/>
    <property type="molecule type" value="Genomic_DNA"/>
</dbReference>
<comment type="subcellular location">
    <subcellularLocation>
        <location evidence="2">Cell membrane</location>
        <topology evidence="2">Single-pass type II membrane protein</topology>
    </subcellularLocation>
    <subcellularLocation>
        <location evidence="12">Membrane</location>
        <topology evidence="12">Single-pass type II membrane protein</topology>
    </subcellularLocation>
</comment>
<evidence type="ECO:0000313" key="70">
    <source>
        <dbReference type="Proteomes" id="UP000398321"/>
    </source>
</evidence>
<evidence type="ECO:0000313" key="90">
    <source>
        <dbReference type="Proteomes" id="UP000549379"/>
    </source>
</evidence>
<gene>
    <name evidence="48" type="primary">sipY</name>
    <name evidence="35" type="synonym">lepB</name>
    <name evidence="55" type="synonym">sipv</name>
    <name evidence="32" type="ORF">AB917_04755</name>
    <name evidence="14" type="ORF">ABZ57_05230</name>
    <name evidence="54" type="ORF">AJL21_02485</name>
    <name evidence="15" type="ORF">ARY78_03450</name>
    <name evidence="27" type="ORF">B1N52_08240</name>
    <name evidence="26" type="ORF">B1S26_10635</name>
    <name evidence="28" type="ORF">B5K54_12565</name>
    <name evidence="24" type="ORF">BB997_08535</name>
    <name evidence="40" type="ORF">BCZ19_06225</name>
    <name evidence="25" type="ORF">BCZ21_10385</name>
    <name evidence="30" type="ORF">CA369_04025</name>
    <name evidence="29" type="ORF">CAV64_05145</name>
    <name evidence="33" type="ORF">CW845_07775</name>
    <name evidence="35" type="ORF">D7104_08380</name>
    <name evidence="52" type="ORF">DCK61_10620</name>
    <name evidence="31" type="ORF">DCT16_08600</name>
    <name evidence="17" type="ORF">DQ70_08805</name>
    <name evidence="16" type="ORF">DU018_10855</name>
    <name evidence="55" type="ORF">DYZ80_01367</name>
    <name evidence="34" type="ORF">E5F58_10375</name>
    <name evidence="22" type="ORF">EX365_07840</name>
    <name evidence="21" type="ORF">EXZ73_12565</name>
    <name evidence="41" type="ORF">F6436_13965</name>
    <name evidence="42" type="ORF">F6515_10935</name>
    <name evidence="36" type="ORF">FA835_12655</name>
    <name evidence="38" type="ORF">FLQ97_13750</name>
    <name evidence="37" type="ORF">FLR03_05200</name>
    <name evidence="39" type="ORF">FNX40_10180</name>
    <name evidence="45" type="ORF">FV747_02325</name>
    <name evidence="46" type="ORF">G3O21_002480</name>
    <name evidence="47" type="ORF">GHH22_04115</name>
    <name evidence="44" type="ORF">GJW51_07460</name>
    <name evidence="43" type="ORF">GQG13_08965</name>
    <name evidence="48" type="ORF">GYR60_06350</name>
    <name evidence="49" type="ORF">GYS09_14790</name>
    <name evidence="50" type="ORF">GYX23_09540</name>
    <name evidence="51" type="ORF">GYY14_11195</name>
    <name evidence="53" type="ORF">HZJ64_06115</name>
    <name evidence="18" type="ORF">KV70_04735</name>
    <name evidence="19" type="ORF">QD52_08860</name>
    <name evidence="20" type="ORF">UI29_08900</name>
    <name evidence="23" type="ORF">Y261_13610</name>
</gene>
<evidence type="ECO:0000313" key="61">
    <source>
        <dbReference type="Proteomes" id="UP000344343"/>
    </source>
</evidence>
<evidence type="ECO:0000313" key="57">
    <source>
        <dbReference type="Proteomes" id="UP000331186"/>
    </source>
</evidence>
<evidence type="ECO:0000313" key="31">
    <source>
        <dbReference type="EMBL" id="EAG6169443.1"/>
    </source>
</evidence>
<dbReference type="AlphaFoldDB" id="A0A0B8QXQ8"/>
<evidence type="ECO:0000256" key="3">
    <source>
        <dbReference type="ARBA" id="ARBA00009370"/>
    </source>
</evidence>
<dbReference type="RefSeq" id="WP_003726394.1">
    <property type="nucleotide sequence ID" value="NC_021824.1"/>
</dbReference>
<dbReference type="EMBL" id="AACJYH010000005">
    <property type="protein sequence ID" value="EAK8897721.1"/>
    <property type="molecule type" value="Genomic_DNA"/>
</dbReference>
<dbReference type="Proteomes" id="UP000427828">
    <property type="component" value="Unassembled WGS sequence"/>
</dbReference>
<dbReference type="EMBL" id="AAANYR010000003">
    <property type="protein sequence ID" value="EAD5786462.1"/>
    <property type="molecule type" value="Genomic_DNA"/>
</dbReference>
<sequence length="189" mass="20981">MTDQYDKKPKKKSGAHQLLSWVLVIVAALAIALVIRNFVVAPVKVEGTSMVPTYQDGDRIFIEKISKPDRFDIIVFDEPPMIGSGEHFIKRVIGLPGDKIAFKNGELYLNGKRKVENYLPEGTLTLWNPDPTQKPYIADYTLEDMTGESTVPKGKLFVLGDNRGGSSDSRVFGFIDDSMVNGTVIQFGK</sequence>
<dbReference type="EMBL" id="AANEHK010000002">
    <property type="protein sequence ID" value="EDO0984833.1"/>
    <property type="molecule type" value="Genomic_DNA"/>
</dbReference>
<reference evidence="92 93" key="3">
    <citation type="journal article" date="2018" name="Genome Biol.">
        <title>SKESA: strategic k-mer extension for scrupulous assemblies.</title>
        <authorList>
            <person name="Souvorov A."/>
            <person name="Agarwala R."/>
            <person name="Lipman D.J."/>
        </authorList>
    </citation>
    <scope>NUCLEOTIDE SEQUENCE [LARGE SCALE GENOMIC DNA]</scope>
    <source>
        <strain evidence="47">09CEB371LM</strain>
        <strain evidence="49 94">CFIAFB20100120</strain>
        <strain evidence="48 92">CFIAFB20130012</strain>
        <strain evidence="51">CFIAFB20170037</strain>
        <strain evidence="50 93">CFIAFB20170045</strain>
    </source>
</reference>
<dbReference type="EMBL" id="QXLS01000003">
    <property type="protein sequence ID" value="RKA08174.1"/>
    <property type="molecule type" value="Genomic_DNA"/>
</dbReference>
<evidence type="ECO:0000313" key="21">
    <source>
        <dbReference type="EMBL" id="EAD5775126.1"/>
    </source>
</evidence>
<evidence type="ECO:0000313" key="37">
    <source>
        <dbReference type="EMBL" id="ECB9473074.1"/>
    </source>
</evidence>
<evidence type="ECO:0000313" key="78">
    <source>
        <dbReference type="Proteomes" id="UP000467536"/>
    </source>
</evidence>
<evidence type="ECO:0000313" key="15">
    <source>
        <dbReference type="EMBL" id="EAC5549484.1"/>
    </source>
</evidence>
<evidence type="ECO:0000313" key="88">
    <source>
        <dbReference type="Proteomes" id="UP000544530"/>
    </source>
</evidence>
<dbReference type="Proteomes" id="UP000566721">
    <property type="component" value="Unassembled WGS sequence"/>
</dbReference>
<dbReference type="InterPro" id="IPR019757">
    <property type="entry name" value="Pept_S26A_signal_pept_1_Lys-AS"/>
</dbReference>
<dbReference type="Proteomes" id="UP000467347">
    <property type="component" value="Unassembled WGS sequence"/>
</dbReference>
<dbReference type="Proteomes" id="UP000345329">
    <property type="component" value="Unassembled WGS sequence"/>
</dbReference>
<evidence type="ECO:0000313" key="16">
    <source>
        <dbReference type="EMBL" id="EAC6548850.1"/>
    </source>
</evidence>
<dbReference type="EMBL" id="AALEDS010000019">
    <property type="protein sequence ID" value="ECY6545444.1"/>
    <property type="molecule type" value="Genomic_DNA"/>
</dbReference>
<dbReference type="EMBL" id="AAIAJJ010000004">
    <property type="protein sequence ID" value="ECC1557166.1"/>
    <property type="molecule type" value="Genomic_DNA"/>
</dbReference>
<dbReference type="NCBIfam" id="TIGR02227">
    <property type="entry name" value="sigpep_I_bact"/>
    <property type="match status" value="1"/>
</dbReference>
<dbReference type="EMBL" id="AABDGJ010000002">
    <property type="protein sequence ID" value="EAG6989895.1"/>
    <property type="molecule type" value="Genomic_DNA"/>
</dbReference>
<evidence type="ECO:0000313" key="87">
    <source>
        <dbReference type="Proteomes" id="UP000540117"/>
    </source>
</evidence>
<evidence type="ECO:0000313" key="48">
    <source>
        <dbReference type="EMBL" id="HAB8398139.1"/>
    </source>
</evidence>
<evidence type="ECO:0000313" key="83">
    <source>
        <dbReference type="Proteomes" id="UP000522199"/>
    </source>
</evidence>
<dbReference type="EMBL" id="AABBZO010000003">
    <property type="protein sequence ID" value="EAG4461447.1"/>
    <property type="molecule type" value="Genomic_DNA"/>
</dbReference>
<evidence type="ECO:0000313" key="36">
    <source>
        <dbReference type="EMBL" id="EAK9317945.1"/>
    </source>
</evidence>
<dbReference type="Proteomes" id="UP000376505">
    <property type="component" value="Unassembled WGS sequence"/>
</dbReference>
<dbReference type="EMBL" id="AANPAU010000009">
    <property type="protein sequence ID" value="EDP8515042.1"/>
    <property type="molecule type" value="Genomic_DNA"/>
</dbReference>
<dbReference type="Proteomes" id="UP000489121">
    <property type="component" value="Unassembled WGS sequence"/>
</dbReference>
<dbReference type="EMBL" id="MJTJ01000006">
    <property type="protein sequence ID" value="OET52162.1"/>
    <property type="molecule type" value="Genomic_DNA"/>
</dbReference>
<evidence type="ECO:0000313" key="64">
    <source>
        <dbReference type="Proteomes" id="UP000354255"/>
    </source>
</evidence>
<evidence type="ECO:0000313" key="52">
    <source>
        <dbReference type="EMBL" id="KAA9449308.1"/>
    </source>
</evidence>
<evidence type="ECO:0000313" key="32">
    <source>
        <dbReference type="EMBL" id="EAG6989895.1"/>
    </source>
</evidence>
<dbReference type="Proteomes" id="UP000478682">
    <property type="component" value="Unassembled WGS sequence"/>
</dbReference>
<dbReference type="EMBL" id="AABEKY010000003">
    <property type="protein sequence ID" value="EAG9387382.1"/>
    <property type="molecule type" value="Genomic_DNA"/>
</dbReference>
<evidence type="ECO:0000313" key="55">
    <source>
        <dbReference type="EMBL" id="RKA08174.1"/>
    </source>
</evidence>
<dbReference type="EMBL" id="AABGUK010000003">
    <property type="protein sequence ID" value="EAH4242388.1"/>
    <property type="molecule type" value="Genomic_DNA"/>
</dbReference>
<evidence type="ECO:0000313" key="66">
    <source>
        <dbReference type="Proteomes" id="UP000365297"/>
    </source>
</evidence>
<dbReference type="Proteomes" id="UP000389283">
    <property type="component" value="Unassembled WGS sequence"/>
</dbReference>
<dbReference type="Proteomes" id="UP000548278">
    <property type="component" value="Unassembled WGS sequence"/>
</dbReference>
<dbReference type="Proteomes" id="UP000344343">
    <property type="component" value="Unassembled WGS sequence"/>
</dbReference>
<dbReference type="PANTHER" id="PTHR43390">
    <property type="entry name" value="SIGNAL PEPTIDASE I"/>
    <property type="match status" value="1"/>
</dbReference>
<dbReference type="EMBL" id="AANDSR010000003">
    <property type="protein sequence ID" value="EDN9836501.1"/>
    <property type="molecule type" value="Genomic_DNA"/>
</dbReference>
<feature type="transmembrane region" description="Helical" evidence="12">
    <location>
        <begin position="18"/>
        <end position="39"/>
    </location>
</feature>
<comment type="catalytic activity">
    <reaction evidence="1 12">
        <text>Cleavage of hydrophobic, N-terminal signal or leader sequences from secreted and periplasmic proteins.</text>
        <dbReference type="EC" id="3.4.21.89"/>
    </reaction>
</comment>
<evidence type="ECO:0000256" key="8">
    <source>
        <dbReference type="ARBA" id="ARBA00022801"/>
    </source>
</evidence>
<dbReference type="EMBL" id="AALAQH010000002">
    <property type="protein sequence ID" value="ECX6924258.1"/>
    <property type="molecule type" value="Genomic_DNA"/>
</dbReference>
<evidence type="ECO:0000313" key="50">
    <source>
        <dbReference type="EMBL" id="HAC0013240.1"/>
    </source>
</evidence>
<evidence type="ECO:0000313" key="17">
    <source>
        <dbReference type="EMBL" id="EAC7480777.1"/>
    </source>
</evidence>
<comment type="similarity">
    <text evidence="3 12">Belongs to the peptidase S26 family.</text>
</comment>
<evidence type="ECO:0000313" key="86">
    <source>
        <dbReference type="Proteomes" id="UP000528151"/>
    </source>
</evidence>
<keyword evidence="5" id="KW-1003">Cell membrane</keyword>
<dbReference type="PROSITE" id="PS00760">
    <property type="entry name" value="SPASE_I_2"/>
    <property type="match status" value="1"/>
</dbReference>
<dbReference type="Proteomes" id="UP000478704">
    <property type="component" value="Unassembled WGS sequence"/>
</dbReference>
<reference evidence="59 62" key="5">
    <citation type="submission" date="2018-06" db="EMBL/GenBank/DDBJ databases">
        <authorList>
            <consortium name="GenomeTrakr: Next Generation Sequencing Network for Food Pathogen Tracability"/>
        </authorList>
    </citation>
    <scope>NUCLEOTIDE SEQUENCE [LARGE SCALE GENOMIC DNA]</scope>
    <source>
        <strain evidence="28 90">10B02965A-1</strain>
        <strain evidence="17 67">CFSAN008042</strain>
        <strain evidence="30 86">CFSAN063727</strain>
        <strain evidence="43 75">CFSAN102901</strain>
        <strain evidence="15 66">FDA00007096</strain>
        <strain evidence="19 71">FDA00008584</strain>
        <strain evidence="26">FDA00011243</strain>
        <strain evidence="16 57">FDA00013332</strain>
        <strain evidence="22 61">FDA00013853</strain>
        <strain evidence="37 73">FDA00014336</strain>
        <strain evidence="39 69">FDA00014370</strain>
        <strain evidence="38 70">FDA00014392</strain>
        <strain evidence="46">FDA00015054</strain>
        <strain evidence="29 87">FDA1005580-S054-001</strain>
        <strain evidence="80">FDA1090798-S029-001</strain>
        <strain evidence="81">FDA956581-098-004</strain>
        <strain evidence="27 84">FDA960927-006-004</strain>
        <strain evidence="31 91">FLAG-38921</strain>
        <strain evidence="40 74">FLAG-51482A</strain>
        <strain evidence="25 59">FLAG-54356</strain>
        <strain evidence="21 68">FSIS31901579</strain>
        <strain evidence="34 85">LS1344</strain>
        <strain evidence="44 77">OSF101448</strain>
        <strain evidence="20 62">VA-WGS-00405</strain>
    </source>
</reference>
<evidence type="ECO:0000256" key="9">
    <source>
        <dbReference type="ARBA" id="ARBA00022989"/>
    </source>
</evidence>
<evidence type="ECO:0000313" key="22">
    <source>
        <dbReference type="EMBL" id="EAD5786462.1"/>
    </source>
</evidence>
<evidence type="ECO:0000313" key="71">
    <source>
        <dbReference type="Proteomes" id="UP000403352"/>
    </source>
</evidence>
<dbReference type="EMBL" id="AAAIKW010000002">
    <property type="protein sequence ID" value="EAC4551879.1"/>
    <property type="molecule type" value="Genomic_DNA"/>
</dbReference>
<dbReference type="EMBL" id="AABBAW010000003">
    <property type="protein sequence ID" value="EAG2515148.1"/>
    <property type="molecule type" value="Genomic_DNA"/>
</dbReference>
<dbReference type="Proteomes" id="UP000549379">
    <property type="component" value="Unassembled WGS sequence"/>
</dbReference>
<accession>A0A0B8QXQ8</accession>
<dbReference type="PROSITE" id="PS00761">
    <property type="entry name" value="SPASE_I_3"/>
    <property type="match status" value="1"/>
</dbReference>
<keyword evidence="8 12" id="KW-0378">Hydrolase</keyword>
<dbReference type="InterPro" id="IPR019533">
    <property type="entry name" value="Peptidase_S26"/>
</dbReference>
<evidence type="ECO:0000313" key="68">
    <source>
        <dbReference type="Proteomes" id="UP000376505"/>
    </source>
</evidence>
<dbReference type="EMBL" id="AAAJWF010000005">
    <property type="protein sequence ID" value="EAC7480777.1"/>
    <property type="molecule type" value="Genomic_DNA"/>
</dbReference>
<evidence type="ECO:0000313" key="51">
    <source>
        <dbReference type="EMBL" id="HAC0275937.1"/>
    </source>
</evidence>
<reference evidence="45 78" key="8">
    <citation type="submission" date="2019-08" db="EMBL/GenBank/DDBJ databases">
        <authorList>
            <person name="Ashton P.M."/>
            <person name="Dallman T."/>
            <person name="Nair S."/>
            <person name="De Pinna E."/>
            <person name="Peters T."/>
            <person name="Grant K."/>
        </authorList>
    </citation>
    <scope>NUCLEOTIDE SEQUENCE [LARGE SCALE GENOMIC DNA]</scope>
    <source>
        <strain evidence="45 78">788324</strain>
    </source>
</reference>
<evidence type="ECO:0000313" key="14">
    <source>
        <dbReference type="EMBL" id="EAC4551879.1"/>
    </source>
</evidence>
<evidence type="ECO:0000313" key="92">
    <source>
        <dbReference type="Proteomes" id="UP000840197"/>
    </source>
</evidence>
<evidence type="ECO:0000313" key="40">
    <source>
        <dbReference type="EMBL" id="ECX6924258.1"/>
    </source>
</evidence>
<dbReference type="EMBL" id="AAAJKI010000028">
    <property type="protein sequence ID" value="EAC6548850.1"/>
    <property type="molecule type" value="Genomic_DNA"/>
</dbReference>
<reference evidence="53 88" key="10">
    <citation type="submission" date="2020-06" db="EMBL/GenBank/DDBJ databases">
        <title>Two Listeria outbreaks in Switzerland in 2018 and 2020.</title>
        <authorList>
            <person name="Stevens M.J.A."/>
            <person name="Bloemberg G."/>
            <person name="Nusch-Inderbinnen M."/>
            <person name="Stephan R."/>
        </authorList>
    </citation>
    <scope>NUCLEOTIDE SEQUENCE [LARGE SCALE GENOMIC DNA]</scope>
    <source>
        <strain evidence="53 88">N18-0707</strain>
    </source>
</reference>
<evidence type="ECO:0000313" key="27">
    <source>
        <dbReference type="EMBL" id="EAG2515148.1"/>
    </source>
</evidence>
<evidence type="ECO:0000313" key="79">
    <source>
        <dbReference type="Proteomes" id="UP000478682"/>
    </source>
</evidence>
<evidence type="ECO:0000313" key="28">
    <source>
        <dbReference type="EMBL" id="EAG2998119.1"/>
    </source>
</evidence>
<dbReference type="Proteomes" id="UP000844415">
    <property type="component" value="Unassembled WGS sequence"/>
</dbReference>
<evidence type="ECO:0000313" key="18">
    <source>
        <dbReference type="EMBL" id="EAC9039503.1"/>
    </source>
</evidence>
<evidence type="ECO:0000313" key="80">
    <source>
        <dbReference type="Proteomes" id="UP000478704"/>
    </source>
</evidence>
<dbReference type="EMBL" id="DAAEEB010000002">
    <property type="protein sequence ID" value="HAA8052338.1"/>
    <property type="molecule type" value="Genomic_DNA"/>
</dbReference>
<name>A0A0B8QXQ8_LISMN</name>
<evidence type="ECO:0000313" key="45">
    <source>
        <dbReference type="EMBL" id="EDO0984833.1"/>
    </source>
</evidence>
<dbReference type="EMBL" id="AAHZFN010000005">
    <property type="protein sequence ID" value="ECB9473074.1"/>
    <property type="molecule type" value="Genomic_DNA"/>
</dbReference>
<evidence type="ECO:0000256" key="2">
    <source>
        <dbReference type="ARBA" id="ARBA00004401"/>
    </source>
</evidence>
<feature type="active site" evidence="11">
    <location>
        <position position="49"/>
    </location>
</feature>
<dbReference type="EMBL" id="JACAVN010000003">
    <property type="protein sequence ID" value="NYA01400.1"/>
    <property type="molecule type" value="Genomic_DNA"/>
</dbReference>
<dbReference type="KEGG" id="lmok:CQ02_06550"/>
<evidence type="ECO:0000313" key="95">
    <source>
        <dbReference type="Proteomes" id="UP000852906"/>
    </source>
</evidence>
<dbReference type="KEGG" id="lmv:Y193_09350"/>
<dbReference type="PANTHER" id="PTHR43390:SF8">
    <property type="entry name" value="SIGNAL PEPTIDASE I"/>
    <property type="match status" value="1"/>
</dbReference>
<evidence type="ECO:0000313" key="39">
    <source>
        <dbReference type="EMBL" id="ECC1557166.1"/>
    </source>
</evidence>
<dbReference type="Proteomes" id="UP000410967">
    <property type="component" value="Unassembled WGS sequence"/>
</dbReference>
<evidence type="ECO:0000313" key="59">
    <source>
        <dbReference type="Proteomes" id="UP000337746"/>
    </source>
</evidence>
<dbReference type="EMBL" id="AAANYN010000022">
    <property type="protein sequence ID" value="EAD5775126.1"/>
    <property type="molecule type" value="Genomic_DNA"/>
</dbReference>
<evidence type="ECO:0000313" key="30">
    <source>
        <dbReference type="EMBL" id="EAG4461447.1"/>
    </source>
</evidence>
<dbReference type="EMBL" id="AAAMZD010000003">
    <property type="protein sequence ID" value="EAD3792884.1"/>
    <property type="molecule type" value="Genomic_DNA"/>
</dbReference>
<dbReference type="EMBL" id="AAAKQF010000002">
    <property type="protein sequence ID" value="EAC9039503.1"/>
    <property type="molecule type" value="Genomic_DNA"/>
</dbReference>
<dbReference type="Proteomes" id="UP000455569">
    <property type="component" value="Unassembled WGS sequence"/>
</dbReference>
<evidence type="ECO:0000313" key="41">
    <source>
        <dbReference type="EMBL" id="ECY6545444.1"/>
    </source>
</evidence>
<evidence type="ECO:0000256" key="5">
    <source>
        <dbReference type="ARBA" id="ARBA00022475"/>
    </source>
</evidence>
<dbReference type="EMBL" id="AAAIXK010000002">
    <property type="protein sequence ID" value="EAC5549484.1"/>
    <property type="molecule type" value="Genomic_DNA"/>
</dbReference>
<dbReference type="EMBL" id="DAAIJL010000019">
    <property type="protein sequence ID" value="HAB8558549.1"/>
    <property type="molecule type" value="Genomic_DNA"/>
</dbReference>
<evidence type="ECO:0000313" key="69">
    <source>
        <dbReference type="Proteomes" id="UP000389283"/>
    </source>
</evidence>
<evidence type="ECO:0000313" key="53">
    <source>
        <dbReference type="EMBL" id="NYA01400.1"/>
    </source>
</evidence>
<feature type="active site" evidence="11">
    <location>
        <position position="90"/>
    </location>
</feature>
<dbReference type="Proteomes" id="UP000403352">
    <property type="component" value="Unassembled WGS sequence"/>
</dbReference>
<evidence type="ECO:0000313" key="43">
    <source>
        <dbReference type="EMBL" id="EDN7715254.1"/>
    </source>
</evidence>
<dbReference type="GO" id="GO:0005886">
    <property type="term" value="C:plasma membrane"/>
    <property type="evidence" value="ECO:0007669"/>
    <property type="project" value="UniProtKB-SubCell"/>
</dbReference>
<dbReference type="Proteomes" id="UP000842809">
    <property type="component" value="Unassembled WGS sequence"/>
</dbReference>
<feature type="domain" description="Peptidase S26" evidence="13">
    <location>
        <begin position="19"/>
        <end position="184"/>
    </location>
</feature>
<dbReference type="GO" id="GO:0009003">
    <property type="term" value="F:signal peptidase activity"/>
    <property type="evidence" value="ECO:0007669"/>
    <property type="project" value="UniProtKB-EC"/>
</dbReference>
<evidence type="ECO:0000259" key="13">
    <source>
        <dbReference type="Pfam" id="PF10502"/>
    </source>
</evidence>
<dbReference type="Proteomes" id="UP000350032">
    <property type="component" value="Unassembled WGS sequence"/>
</dbReference>
<dbReference type="Proteomes" id="UP000331186">
    <property type="component" value="Unassembled WGS sequence"/>
</dbReference>
<dbReference type="Proteomes" id="UP000423131">
    <property type="component" value="Unassembled WGS sequence"/>
</dbReference>
<dbReference type="EC" id="3.4.21.89" evidence="4 12"/>
<dbReference type="EMBL" id="DAAJCS010000006">
    <property type="protein sequence ID" value="HAC0013240.1"/>
    <property type="molecule type" value="Genomic_DNA"/>
</dbReference>
<evidence type="ECO:0000256" key="10">
    <source>
        <dbReference type="ARBA" id="ARBA00023136"/>
    </source>
</evidence>
<evidence type="ECO:0000313" key="62">
    <source>
        <dbReference type="Proteomes" id="UP000345329"/>
    </source>
</evidence>
<dbReference type="Proteomes" id="UP000840039">
    <property type="component" value="Unassembled WGS sequence"/>
</dbReference>
<dbReference type="Proteomes" id="UP000528151">
    <property type="component" value="Unassembled WGS sequence"/>
</dbReference>
<evidence type="ECO:0000313" key="60">
    <source>
        <dbReference type="Proteomes" id="UP000339309"/>
    </source>
</evidence>
<keyword evidence="9 12" id="KW-1133">Transmembrane helix</keyword>
<dbReference type="PRINTS" id="PR00727">
    <property type="entry name" value="LEADERPTASE"/>
</dbReference>
<reference evidence="48" key="9">
    <citation type="submission" date="2020-01" db="EMBL/GenBank/DDBJ databases">
        <authorList>
            <consortium name="NCBI Pathogen Detection Project"/>
        </authorList>
    </citation>
    <scope>NUCLEOTIDE SEQUENCE</scope>
    <source>
        <strain evidence="47">09CEB371LM</strain>
        <strain evidence="49">CFIAFB20100120</strain>
        <strain evidence="48">CFIAFB20130012</strain>
        <strain evidence="51">CFIAFB20170037</strain>
        <strain evidence="50">CFIAFB20170045</strain>
    </source>
</reference>
<evidence type="ECO:0000313" key="65">
    <source>
        <dbReference type="Proteomes" id="UP000364988"/>
    </source>
</evidence>
<dbReference type="FunFam" id="2.10.109.10:FF:000008">
    <property type="entry name" value="Signal peptidase I"/>
    <property type="match status" value="1"/>
</dbReference>
<evidence type="ECO:0000313" key="76">
    <source>
        <dbReference type="Proteomes" id="UP000460224"/>
    </source>
</evidence>
<dbReference type="Proteomes" id="UP000522199">
    <property type="component" value="Unassembled WGS sequence"/>
</dbReference>
<evidence type="ECO:0000313" key="81">
    <source>
        <dbReference type="Proteomes" id="UP000481141"/>
    </source>
</evidence>
<dbReference type="EMBL" id="AABATR010000003">
    <property type="protein sequence ID" value="EAG1893646.1"/>
    <property type="molecule type" value="Genomic_DNA"/>
</dbReference>
<dbReference type="GO" id="GO:0004252">
    <property type="term" value="F:serine-type endopeptidase activity"/>
    <property type="evidence" value="ECO:0007669"/>
    <property type="project" value="InterPro"/>
</dbReference>
<evidence type="ECO:0000313" key="26">
    <source>
        <dbReference type="EMBL" id="EAG2245857.1"/>
    </source>
</evidence>
<evidence type="ECO:0000313" key="58">
    <source>
        <dbReference type="Proteomes" id="UP000336166"/>
    </source>
</evidence>
<evidence type="ECO:0000256" key="11">
    <source>
        <dbReference type="PIRSR" id="PIRSR600223-1"/>
    </source>
</evidence>
<evidence type="ECO:0000256" key="7">
    <source>
        <dbReference type="ARBA" id="ARBA00022692"/>
    </source>
</evidence>
<evidence type="ECO:0000313" key="56">
    <source>
        <dbReference type="Proteomes" id="UP000272537"/>
    </source>
</evidence>
<evidence type="ECO:0000313" key="24">
    <source>
        <dbReference type="EMBL" id="EAG1893646.1"/>
    </source>
</evidence>
<dbReference type="EMBL" id="AAHZFY010000041">
    <property type="protein sequence ID" value="ECB9514781.1"/>
    <property type="molecule type" value="Genomic_DNA"/>
</dbReference>
<evidence type="ECO:0000256" key="1">
    <source>
        <dbReference type="ARBA" id="ARBA00000677"/>
    </source>
</evidence>
<evidence type="ECO:0000313" key="19">
    <source>
        <dbReference type="EMBL" id="EAD1185182.1"/>
    </source>
</evidence>
<reference evidence="52 76" key="4">
    <citation type="submission" date="2018-04" db="EMBL/GenBank/DDBJ databases">
        <title>Genome Analysis of a Prevalent Clone of Listeria monocytogenes Sequence Type 87 in China.</title>
        <authorList>
            <person name="Wang Y."/>
        </authorList>
    </citation>
    <scope>NUCLEOTIDE SEQUENCE [LARGE SCALE GENOMIC DNA]</scope>
    <source>
        <strain evidence="52 76">ICDC_LM1523</strain>
    </source>
</reference>
<evidence type="ECO:0000313" key="93">
    <source>
        <dbReference type="Proteomes" id="UP000841146"/>
    </source>
</evidence>
<keyword evidence="6 12" id="KW-0645">Protease</keyword>
<evidence type="ECO:0000313" key="73">
    <source>
        <dbReference type="Proteomes" id="UP000423131"/>
    </source>
</evidence>
<evidence type="ECO:0000313" key="89">
    <source>
        <dbReference type="Proteomes" id="UP000548278"/>
    </source>
</evidence>
<dbReference type="EMBL" id="AACKDQ010000033">
    <property type="protein sequence ID" value="EAK9317945.1"/>
    <property type="molecule type" value="Genomic_DNA"/>
</dbReference>
<dbReference type="GO" id="GO:0006465">
    <property type="term" value="P:signal peptide processing"/>
    <property type="evidence" value="ECO:0007669"/>
    <property type="project" value="InterPro"/>
</dbReference>
<evidence type="ECO:0000256" key="6">
    <source>
        <dbReference type="ARBA" id="ARBA00022670"/>
    </source>
</evidence>
<protein>
    <recommendedName>
        <fullName evidence="4 12">Signal peptidase I</fullName>
        <ecNumber evidence="4 12">3.4.21.89</ecNumber>
    </recommendedName>
</protein>